<dbReference type="Gene3D" id="3.90.1280.10">
    <property type="entry name" value="HSP33 redox switch-like"/>
    <property type="match status" value="1"/>
</dbReference>
<protein>
    <submittedName>
        <fullName evidence="6">Uncharacterized protein</fullName>
    </submittedName>
</protein>
<dbReference type="GO" id="GO:0042026">
    <property type="term" value="P:protein refolding"/>
    <property type="evidence" value="ECO:0000318"/>
    <property type="project" value="GO_Central"/>
</dbReference>
<dbReference type="PIRSF" id="PIRSF005261">
    <property type="entry name" value="Heat_shock_Hsp33"/>
    <property type="match status" value="1"/>
</dbReference>
<keyword evidence="2" id="KW-0862">Zinc</keyword>
<dbReference type="PANTHER" id="PTHR30111">
    <property type="entry name" value="33 KDA CHAPERONIN"/>
    <property type="match status" value="1"/>
</dbReference>
<keyword evidence="4" id="KW-0143">Chaperone</keyword>
<keyword evidence="7" id="KW-1185">Reference proteome</keyword>
<evidence type="ECO:0000256" key="5">
    <source>
        <dbReference type="ARBA" id="ARBA00023284"/>
    </source>
</evidence>
<dbReference type="Gene3D" id="3.55.30.10">
    <property type="entry name" value="Hsp33 domain"/>
    <property type="match status" value="1"/>
</dbReference>
<dbReference type="PANTHER" id="PTHR30111:SF1">
    <property type="entry name" value="33 KDA CHAPERONIN"/>
    <property type="match status" value="1"/>
</dbReference>
<dbReference type="HOGENOM" id="CLU_054493_1_1_1"/>
<dbReference type="CDD" id="cd00498">
    <property type="entry name" value="Hsp33"/>
    <property type="match status" value="1"/>
</dbReference>
<gene>
    <name evidence="6" type="ORF">SELMODRAFT_412307</name>
</gene>
<reference evidence="6 7" key="1">
    <citation type="journal article" date="2011" name="Science">
        <title>The Selaginella genome identifies genetic changes associated with the evolution of vascular plants.</title>
        <authorList>
            <person name="Banks J.A."/>
            <person name="Nishiyama T."/>
            <person name="Hasebe M."/>
            <person name="Bowman J.L."/>
            <person name="Gribskov M."/>
            <person name="dePamphilis C."/>
            <person name="Albert V.A."/>
            <person name="Aono N."/>
            <person name="Aoyama T."/>
            <person name="Ambrose B.A."/>
            <person name="Ashton N.W."/>
            <person name="Axtell M.J."/>
            <person name="Barker E."/>
            <person name="Barker M.S."/>
            <person name="Bennetzen J.L."/>
            <person name="Bonawitz N.D."/>
            <person name="Chapple C."/>
            <person name="Cheng C."/>
            <person name="Correa L.G."/>
            <person name="Dacre M."/>
            <person name="DeBarry J."/>
            <person name="Dreyer I."/>
            <person name="Elias M."/>
            <person name="Engstrom E.M."/>
            <person name="Estelle M."/>
            <person name="Feng L."/>
            <person name="Finet C."/>
            <person name="Floyd S.K."/>
            <person name="Frommer W.B."/>
            <person name="Fujita T."/>
            <person name="Gramzow L."/>
            <person name="Gutensohn M."/>
            <person name="Harholt J."/>
            <person name="Hattori M."/>
            <person name="Heyl A."/>
            <person name="Hirai T."/>
            <person name="Hiwatashi Y."/>
            <person name="Ishikawa M."/>
            <person name="Iwata M."/>
            <person name="Karol K.G."/>
            <person name="Koehler B."/>
            <person name="Kolukisaoglu U."/>
            <person name="Kubo M."/>
            <person name="Kurata T."/>
            <person name="Lalonde S."/>
            <person name="Li K."/>
            <person name="Li Y."/>
            <person name="Litt A."/>
            <person name="Lyons E."/>
            <person name="Manning G."/>
            <person name="Maruyama T."/>
            <person name="Michael T.P."/>
            <person name="Mikami K."/>
            <person name="Miyazaki S."/>
            <person name="Morinaga S."/>
            <person name="Murata T."/>
            <person name="Mueller-Roeber B."/>
            <person name="Nelson D.R."/>
            <person name="Obara M."/>
            <person name="Oguri Y."/>
            <person name="Olmstead R.G."/>
            <person name="Onodera N."/>
            <person name="Petersen B.L."/>
            <person name="Pils B."/>
            <person name="Prigge M."/>
            <person name="Rensing S.A."/>
            <person name="Riano-Pachon D.M."/>
            <person name="Roberts A.W."/>
            <person name="Sato Y."/>
            <person name="Scheller H.V."/>
            <person name="Schulz B."/>
            <person name="Schulz C."/>
            <person name="Shakirov E.V."/>
            <person name="Shibagaki N."/>
            <person name="Shinohara N."/>
            <person name="Shippen D.E."/>
            <person name="Soerensen I."/>
            <person name="Sotooka R."/>
            <person name="Sugimoto N."/>
            <person name="Sugita M."/>
            <person name="Sumikawa N."/>
            <person name="Tanurdzic M."/>
            <person name="Theissen G."/>
            <person name="Ulvskov P."/>
            <person name="Wakazuki S."/>
            <person name="Weng J.K."/>
            <person name="Willats W.W."/>
            <person name="Wipf D."/>
            <person name="Wolf P.G."/>
            <person name="Yang L."/>
            <person name="Zimmer A.D."/>
            <person name="Zhu Q."/>
            <person name="Mitros T."/>
            <person name="Hellsten U."/>
            <person name="Loque D."/>
            <person name="Otillar R."/>
            <person name="Salamov A."/>
            <person name="Schmutz J."/>
            <person name="Shapiro H."/>
            <person name="Lindquist E."/>
            <person name="Lucas S."/>
            <person name="Rokhsar D."/>
            <person name="Grigoriev I.V."/>
        </authorList>
    </citation>
    <scope>NUCLEOTIDE SEQUENCE [LARGE SCALE GENOMIC DNA]</scope>
</reference>
<accession>D8RKQ6</accession>
<evidence type="ECO:0000256" key="2">
    <source>
        <dbReference type="ARBA" id="ARBA00022833"/>
    </source>
</evidence>
<sequence>MACRASACCIGHNAWDFSARNSKRRGAMALRCSASGNDQILRCVSKNAEVSVLSIVGNHLVQEAQRRHQTSPTASAALGRALLGTLLVASLKDDAETVQISFLGRGPLGQMTTVASQSKLVKGFVSNPLCDLPLTSQGKLDVGTAVGAGALNVVRNHPRWKQPYTGSTPIYSGEVAEDIARYLAESEQINTALGIGVAFSTQGTVKAARGYLVQALPFCSEETLTRLEKNVASMHSLSDPSLDMTAREMITRLLEGIGTDSFSDPVFPEFGPCGVEDLKPRMIRAVASLGASDVRELLSENGYVEVKCEFCAETVRFVEEDLKEIFTHS</sequence>
<evidence type="ECO:0000256" key="1">
    <source>
        <dbReference type="ARBA" id="ARBA00022490"/>
    </source>
</evidence>
<proteinExistence type="predicted"/>
<evidence type="ECO:0000313" key="6">
    <source>
        <dbReference type="EMBL" id="EFJ27484.1"/>
    </source>
</evidence>
<keyword evidence="1" id="KW-0963">Cytoplasm</keyword>
<dbReference type="AlphaFoldDB" id="D8RKQ6"/>
<dbReference type="KEGG" id="smo:SELMODRAFT_412307"/>
<evidence type="ECO:0000256" key="3">
    <source>
        <dbReference type="ARBA" id="ARBA00023157"/>
    </source>
</evidence>
<evidence type="ECO:0000313" key="7">
    <source>
        <dbReference type="Proteomes" id="UP000001514"/>
    </source>
</evidence>
<dbReference type="Proteomes" id="UP000001514">
    <property type="component" value="Unassembled WGS sequence"/>
</dbReference>
<dbReference type="EMBL" id="GL377582">
    <property type="protein sequence ID" value="EFJ27484.1"/>
    <property type="molecule type" value="Genomic_DNA"/>
</dbReference>
<organism evidence="7">
    <name type="scientific">Selaginella moellendorffii</name>
    <name type="common">Spikemoss</name>
    <dbReference type="NCBI Taxonomy" id="88036"/>
    <lineage>
        <taxon>Eukaryota</taxon>
        <taxon>Viridiplantae</taxon>
        <taxon>Streptophyta</taxon>
        <taxon>Embryophyta</taxon>
        <taxon>Tracheophyta</taxon>
        <taxon>Lycopodiopsida</taxon>
        <taxon>Selaginellales</taxon>
        <taxon>Selaginellaceae</taxon>
        <taxon>Selaginella</taxon>
    </lineage>
</organism>
<dbReference type="Pfam" id="PF01430">
    <property type="entry name" value="HSP33"/>
    <property type="match status" value="1"/>
</dbReference>
<dbReference type="InParanoid" id="D8RKQ6"/>
<dbReference type="Gramene" id="EFJ27484">
    <property type="protein sequence ID" value="EFJ27484"/>
    <property type="gene ID" value="SELMODRAFT_412307"/>
</dbReference>
<dbReference type="GO" id="GO:0005737">
    <property type="term" value="C:cytoplasm"/>
    <property type="evidence" value="ECO:0000318"/>
    <property type="project" value="GO_Central"/>
</dbReference>
<dbReference type="InterPro" id="IPR016154">
    <property type="entry name" value="Heat_shock_Hsp33_C"/>
</dbReference>
<dbReference type="InterPro" id="IPR000397">
    <property type="entry name" value="Heat_shock_Hsp33"/>
</dbReference>
<dbReference type="GO" id="GO:0044183">
    <property type="term" value="F:protein folding chaperone"/>
    <property type="evidence" value="ECO:0000318"/>
    <property type="project" value="GO_Central"/>
</dbReference>
<dbReference type="SUPFAM" id="SSF118352">
    <property type="entry name" value="HSP33 redox switch-like"/>
    <property type="match status" value="1"/>
</dbReference>
<keyword evidence="5" id="KW-0676">Redox-active center</keyword>
<dbReference type="InterPro" id="IPR016153">
    <property type="entry name" value="Heat_shock_Hsp33_N"/>
</dbReference>
<name>D8RKQ6_SELML</name>
<dbReference type="OMA" id="DMQCECC"/>
<dbReference type="SUPFAM" id="SSF64397">
    <property type="entry name" value="Hsp33 domain"/>
    <property type="match status" value="1"/>
</dbReference>
<evidence type="ECO:0000256" key="4">
    <source>
        <dbReference type="ARBA" id="ARBA00023186"/>
    </source>
</evidence>
<dbReference type="eggNOG" id="ENOG502QRJN">
    <property type="taxonomic scope" value="Eukaryota"/>
</dbReference>
<dbReference type="OrthoDB" id="10264121at2759"/>
<dbReference type="STRING" id="88036.D8RKQ6"/>
<dbReference type="GO" id="GO:0051082">
    <property type="term" value="F:unfolded protein binding"/>
    <property type="evidence" value="ECO:0007669"/>
    <property type="project" value="InterPro"/>
</dbReference>
<keyword evidence="3" id="KW-1015">Disulfide bond</keyword>